<feature type="transmembrane region" description="Helical" evidence="5">
    <location>
        <begin position="32"/>
        <end position="54"/>
    </location>
</feature>
<keyword evidence="5" id="KW-0967">Endosome</keyword>
<dbReference type="Proteomes" id="UP001190700">
    <property type="component" value="Unassembled WGS sequence"/>
</dbReference>
<keyword evidence="5" id="KW-0460">Magnesium</keyword>
<comment type="function">
    <text evidence="5">Acts as a Mg(2+) transporter. Can also transport other divalent cations such as Fe(2+), Sr(2+), Ba(2+), Mn(2+) and Co(2+) but to a much less extent than Mg(2+).</text>
</comment>
<feature type="transmembrane region" description="Helical" evidence="5">
    <location>
        <begin position="128"/>
        <end position="152"/>
    </location>
</feature>
<keyword evidence="2 5" id="KW-0812">Transmembrane</keyword>
<feature type="transmembrane region" description="Helical" evidence="5">
    <location>
        <begin position="164"/>
        <end position="183"/>
    </location>
</feature>
<feature type="transmembrane region" description="Helical" evidence="5">
    <location>
        <begin position="75"/>
        <end position="95"/>
    </location>
</feature>
<organism evidence="6 7">
    <name type="scientific">Cymbomonas tetramitiformis</name>
    <dbReference type="NCBI Taxonomy" id="36881"/>
    <lineage>
        <taxon>Eukaryota</taxon>
        <taxon>Viridiplantae</taxon>
        <taxon>Chlorophyta</taxon>
        <taxon>Pyramimonadophyceae</taxon>
        <taxon>Pyramimonadales</taxon>
        <taxon>Pyramimonadaceae</taxon>
        <taxon>Cymbomonas</taxon>
    </lineage>
</organism>
<comment type="caution">
    <text evidence="6">The sequence shown here is derived from an EMBL/GenBank/DDBJ whole genome shotgun (WGS) entry which is preliminary data.</text>
</comment>
<sequence length="205" mass="22813">MIGQSVIVPLQLSTSLAINPFWAWYWNRETCYFFPDVVGSGLIVLGSIIICLAAEDDTKDYSWSQLNEELKNRTSVIGFFISISLVGLLYCLIWLTSTGSANAFGAKLFIFPDIHQKESHLTLLCYPILVAAVQSIACTFTVALSFVLWGVVNDDSDHVEPGNLGVYGLISAFFVFTALQFHVTTVAMERVPVLLYYPLYSVTFQ</sequence>
<keyword evidence="5" id="KW-1003">Cell membrane</keyword>
<evidence type="ECO:0000256" key="3">
    <source>
        <dbReference type="ARBA" id="ARBA00022989"/>
    </source>
</evidence>
<evidence type="ECO:0000256" key="1">
    <source>
        <dbReference type="ARBA" id="ARBA00004141"/>
    </source>
</evidence>
<comment type="subcellular location">
    <subcellularLocation>
        <location evidence="5">Cell membrane</location>
        <topology evidence="5">Multi-pass membrane protein</topology>
    </subcellularLocation>
    <subcellularLocation>
        <location evidence="5">Early endosome</location>
    </subcellularLocation>
    <subcellularLocation>
        <location evidence="1">Membrane</location>
        <topology evidence="1">Multi-pass membrane protein</topology>
    </subcellularLocation>
</comment>
<feature type="non-terminal residue" evidence="6">
    <location>
        <position position="205"/>
    </location>
</feature>
<reference evidence="6 7" key="1">
    <citation type="journal article" date="2015" name="Genome Biol. Evol.">
        <title>Comparative Genomics of a Bacterivorous Green Alga Reveals Evolutionary Causalities and Consequences of Phago-Mixotrophic Mode of Nutrition.</title>
        <authorList>
            <person name="Burns J.A."/>
            <person name="Paasch A."/>
            <person name="Narechania A."/>
            <person name="Kim E."/>
        </authorList>
    </citation>
    <scope>NUCLEOTIDE SEQUENCE [LARGE SCALE GENOMIC DNA]</scope>
    <source>
        <strain evidence="6 7">PLY_AMNH</strain>
    </source>
</reference>
<dbReference type="PANTHER" id="PTHR12570:SF9">
    <property type="entry name" value="MAGNESIUM TRANSPORTER NIPA8-RELATED"/>
    <property type="match status" value="1"/>
</dbReference>
<dbReference type="AlphaFoldDB" id="A0AAE0BLA3"/>
<comment type="caution">
    <text evidence="5">Lacks conserved residue(s) required for the propagation of feature annotation.</text>
</comment>
<dbReference type="GO" id="GO:0015095">
    <property type="term" value="F:magnesium ion transmembrane transporter activity"/>
    <property type="evidence" value="ECO:0007669"/>
    <property type="project" value="UniProtKB-UniRule"/>
</dbReference>
<dbReference type="PANTHER" id="PTHR12570">
    <property type="match status" value="1"/>
</dbReference>
<evidence type="ECO:0000313" key="6">
    <source>
        <dbReference type="EMBL" id="KAK3238562.1"/>
    </source>
</evidence>
<evidence type="ECO:0000256" key="2">
    <source>
        <dbReference type="ARBA" id="ARBA00022692"/>
    </source>
</evidence>
<dbReference type="InterPro" id="IPR008521">
    <property type="entry name" value="Mg_trans_NIPA"/>
</dbReference>
<name>A0AAE0BLA3_9CHLO</name>
<dbReference type="EMBL" id="LGRX02034175">
    <property type="protein sequence ID" value="KAK3238562.1"/>
    <property type="molecule type" value="Genomic_DNA"/>
</dbReference>
<keyword evidence="3 5" id="KW-1133">Transmembrane helix</keyword>
<gene>
    <name evidence="6" type="ORF">CYMTET_51432</name>
</gene>
<evidence type="ECO:0000256" key="5">
    <source>
        <dbReference type="RuleBase" id="RU363078"/>
    </source>
</evidence>
<comment type="similarity">
    <text evidence="5">Belongs to the NIPA (TC 2.A.7) family.</text>
</comment>
<keyword evidence="5" id="KW-0813">Transport</keyword>
<evidence type="ECO:0000313" key="7">
    <source>
        <dbReference type="Proteomes" id="UP001190700"/>
    </source>
</evidence>
<keyword evidence="4 5" id="KW-0472">Membrane</keyword>
<dbReference type="GO" id="GO:0005769">
    <property type="term" value="C:early endosome"/>
    <property type="evidence" value="ECO:0007669"/>
    <property type="project" value="UniProtKB-SubCell"/>
</dbReference>
<proteinExistence type="inferred from homology"/>
<evidence type="ECO:0000256" key="4">
    <source>
        <dbReference type="ARBA" id="ARBA00023136"/>
    </source>
</evidence>
<dbReference type="GO" id="GO:0005886">
    <property type="term" value="C:plasma membrane"/>
    <property type="evidence" value="ECO:0007669"/>
    <property type="project" value="UniProtKB-SubCell"/>
</dbReference>
<comment type="subunit">
    <text evidence="5">Homodimer.</text>
</comment>
<accession>A0AAE0BLA3</accession>
<keyword evidence="7" id="KW-1185">Reference proteome</keyword>
<keyword evidence="5" id="KW-0406">Ion transport</keyword>
<protein>
    <recommendedName>
        <fullName evidence="5">Probable magnesium transporter</fullName>
    </recommendedName>
</protein>